<dbReference type="AlphaFoldDB" id="V4LLG1"/>
<feature type="chain" id="PRO_5004721475" description="non-specific serine/threonine protein kinase" evidence="20">
    <location>
        <begin position="26"/>
        <end position="775"/>
    </location>
</feature>
<dbReference type="InterPro" id="IPR032675">
    <property type="entry name" value="LRR_dom_sf"/>
</dbReference>
<evidence type="ECO:0000256" key="9">
    <source>
        <dbReference type="ARBA" id="ARBA00022737"/>
    </source>
</evidence>
<dbReference type="InterPro" id="IPR017441">
    <property type="entry name" value="Protein_kinase_ATP_BS"/>
</dbReference>
<dbReference type="InterPro" id="IPR001245">
    <property type="entry name" value="Ser-Thr/Tyr_kinase_cat_dom"/>
</dbReference>
<dbReference type="EMBL" id="KI517385">
    <property type="protein sequence ID" value="ESQ51395.1"/>
    <property type="molecule type" value="Genomic_DNA"/>
</dbReference>
<evidence type="ECO:0000313" key="22">
    <source>
        <dbReference type="EMBL" id="ESQ51395.1"/>
    </source>
</evidence>
<evidence type="ECO:0000256" key="7">
    <source>
        <dbReference type="ARBA" id="ARBA00022692"/>
    </source>
</evidence>
<keyword evidence="8 20" id="KW-0732">Signal</keyword>
<proteinExistence type="predicted"/>
<dbReference type="Pfam" id="PF07714">
    <property type="entry name" value="PK_Tyr_Ser-Thr"/>
    <property type="match status" value="1"/>
</dbReference>
<dbReference type="FunFam" id="3.30.200.20:FF:000394">
    <property type="entry name" value="Leucine-rich repeat receptor-like protein kinase"/>
    <property type="match status" value="1"/>
</dbReference>
<sequence>MEIHQGLFLALIIVAFGTTTHLIQAESDPKEFISLDCGLHHAVSPYTEPLTGLTYTSDANFTLAGQSGRVQKVWEEAYKHALRYFPNGIRNCYNLRVTQSTKYPADVYDREWQPISLSFNLNFVNTSLNVNSSTPYELPQEVISKAVINKNVTEKLTYDWIVENREDQALIYLHFAEIQTLRGNDTREFDVTWKGNDGNITISAYRPPKLQLETLYNKSPMKCRFLECTVELAMTPSSTLPPMINAMEGYIIIDFPDAETNPEDVIVVQNVRDTYEISRIDWQGDPCVPQLFKWEGINCSYTNASIPPRIISLDLSSSGLKGNIASSIQNLTHLQELDLSNNNLSGGVPEFLANMESLLIINLGWNNLTGPTPQALRDREKKGLKLVVQGNPNLCLSGSCNNSNKKVLVPVVASVASLVALIALLVLFLVLKKKKPLSEATRELSRKSSIFAKKKKFTYSEVVELTDNFKRVLGEGGFGVVYHGSLSDTEPVAVKVLSESSVQGYKEFKAEVELLLRVHHINLVSLVGYCDEGGHLALIYEYMANGDLKQHLSGESPGPTLKWASRLKIAVEAAQGLEYFHVGCEPPMVHRDVKSTNILLDDRFEAKLADFGLSRSFSVGAETQVATVVAGTPGYLDPEYYLTNWLNEKSDVYSFGIVLIEIITNRSVIELTREKAHIAEWVKILISRGDIEKIVDPNLGGDYDSNTIWRILELAMSCVSHSSSDRPTMSKVVKVLKECLNSENSRIRGQIQDDDSKDSLELTIDFGTQVTPDAR</sequence>
<feature type="domain" description="Protein kinase" evidence="21">
    <location>
        <begin position="467"/>
        <end position="740"/>
    </location>
</feature>
<evidence type="ECO:0000256" key="20">
    <source>
        <dbReference type="SAM" id="SignalP"/>
    </source>
</evidence>
<keyword evidence="5" id="KW-0433">Leucine-rich repeat</keyword>
<evidence type="ECO:0000256" key="3">
    <source>
        <dbReference type="ARBA" id="ARBA00022527"/>
    </source>
</evidence>
<keyword evidence="7 19" id="KW-0812">Transmembrane</keyword>
<comment type="subcellular location">
    <subcellularLocation>
        <location evidence="1">Membrane</location>
        <topology evidence="1">Single-pass membrane protein</topology>
    </subcellularLocation>
</comment>
<keyword evidence="4" id="KW-0597">Phosphoprotein</keyword>
<dbReference type="KEGG" id="eus:EUTSA_v10017766mg"/>
<dbReference type="PANTHER" id="PTHR45631">
    <property type="entry name" value="OS07G0107800 PROTEIN-RELATED"/>
    <property type="match status" value="1"/>
</dbReference>
<evidence type="ECO:0000256" key="12">
    <source>
        <dbReference type="ARBA" id="ARBA00022840"/>
    </source>
</evidence>
<feature type="signal peptide" evidence="20">
    <location>
        <begin position="1"/>
        <end position="25"/>
    </location>
</feature>
<name>V4LLG1_EUTSA</name>
<dbReference type="PROSITE" id="PS00107">
    <property type="entry name" value="PROTEIN_KINASE_ATP"/>
    <property type="match status" value="1"/>
</dbReference>
<keyword evidence="13 19" id="KW-1133">Transmembrane helix</keyword>
<evidence type="ECO:0000256" key="11">
    <source>
        <dbReference type="ARBA" id="ARBA00022777"/>
    </source>
</evidence>
<dbReference type="STRING" id="72664.V4LLG1"/>
<evidence type="ECO:0000256" key="1">
    <source>
        <dbReference type="ARBA" id="ARBA00004167"/>
    </source>
</evidence>
<evidence type="ECO:0000256" key="2">
    <source>
        <dbReference type="ARBA" id="ARBA00012513"/>
    </source>
</evidence>
<comment type="catalytic activity">
    <reaction evidence="16">
        <text>L-threonyl-[protein] + ATP = O-phospho-L-threonyl-[protein] + ADP + H(+)</text>
        <dbReference type="Rhea" id="RHEA:46608"/>
        <dbReference type="Rhea" id="RHEA-COMP:11060"/>
        <dbReference type="Rhea" id="RHEA-COMP:11605"/>
        <dbReference type="ChEBI" id="CHEBI:15378"/>
        <dbReference type="ChEBI" id="CHEBI:30013"/>
        <dbReference type="ChEBI" id="CHEBI:30616"/>
        <dbReference type="ChEBI" id="CHEBI:61977"/>
        <dbReference type="ChEBI" id="CHEBI:456216"/>
        <dbReference type="EC" id="2.7.11.1"/>
    </reaction>
</comment>
<dbReference type="FunFam" id="1.10.510.10:FF:000146">
    <property type="entry name" value="LRR receptor-like serine/threonine-protein kinase IOS1"/>
    <property type="match status" value="1"/>
</dbReference>
<evidence type="ECO:0000256" key="14">
    <source>
        <dbReference type="ARBA" id="ARBA00023136"/>
    </source>
</evidence>
<dbReference type="GO" id="GO:0016020">
    <property type="term" value="C:membrane"/>
    <property type="evidence" value="ECO:0007669"/>
    <property type="project" value="UniProtKB-SubCell"/>
</dbReference>
<evidence type="ECO:0000256" key="19">
    <source>
        <dbReference type="SAM" id="Phobius"/>
    </source>
</evidence>
<dbReference type="Gene3D" id="1.10.510.10">
    <property type="entry name" value="Transferase(Phosphotransferase) domain 1"/>
    <property type="match status" value="1"/>
</dbReference>
<dbReference type="PROSITE" id="PS50011">
    <property type="entry name" value="PROTEIN_KINASE_DOM"/>
    <property type="match status" value="1"/>
</dbReference>
<evidence type="ECO:0000256" key="16">
    <source>
        <dbReference type="ARBA" id="ARBA00047899"/>
    </source>
</evidence>
<feature type="transmembrane region" description="Helical" evidence="19">
    <location>
        <begin position="407"/>
        <end position="431"/>
    </location>
</feature>
<reference evidence="22 23" key="1">
    <citation type="journal article" date="2013" name="Front. Plant Sci.">
        <title>The Reference Genome of the Halophytic Plant Eutrema salsugineum.</title>
        <authorList>
            <person name="Yang R."/>
            <person name="Jarvis D.E."/>
            <person name="Chen H."/>
            <person name="Beilstein M.A."/>
            <person name="Grimwood J."/>
            <person name="Jenkins J."/>
            <person name="Shu S."/>
            <person name="Prochnik S."/>
            <person name="Xin M."/>
            <person name="Ma C."/>
            <person name="Schmutz J."/>
            <person name="Wing R.A."/>
            <person name="Mitchell-Olds T."/>
            <person name="Schumaker K.S."/>
            <person name="Wang X."/>
        </authorList>
    </citation>
    <scope>NUCLEOTIDE SEQUENCE [LARGE SCALE GENOMIC DNA]</scope>
</reference>
<dbReference type="Pfam" id="PF00560">
    <property type="entry name" value="LRR_1"/>
    <property type="match status" value="1"/>
</dbReference>
<evidence type="ECO:0000256" key="13">
    <source>
        <dbReference type="ARBA" id="ARBA00022989"/>
    </source>
</evidence>
<evidence type="ECO:0000256" key="6">
    <source>
        <dbReference type="ARBA" id="ARBA00022679"/>
    </source>
</evidence>
<evidence type="ECO:0000313" key="23">
    <source>
        <dbReference type="Proteomes" id="UP000030689"/>
    </source>
</evidence>
<dbReference type="SUPFAM" id="SSF52058">
    <property type="entry name" value="L domain-like"/>
    <property type="match status" value="1"/>
</dbReference>
<evidence type="ECO:0000256" key="8">
    <source>
        <dbReference type="ARBA" id="ARBA00022729"/>
    </source>
</evidence>
<keyword evidence="9" id="KW-0677">Repeat</keyword>
<dbReference type="InterPro" id="IPR024788">
    <property type="entry name" value="Malectin-like_Carb-bd_dom"/>
</dbReference>
<dbReference type="Pfam" id="PF12819">
    <property type="entry name" value="Malectin_like"/>
    <property type="match status" value="1"/>
</dbReference>
<feature type="binding site" evidence="18">
    <location>
        <position position="495"/>
    </location>
    <ligand>
        <name>ATP</name>
        <dbReference type="ChEBI" id="CHEBI:30616"/>
    </ligand>
</feature>
<dbReference type="InterPro" id="IPR000719">
    <property type="entry name" value="Prot_kinase_dom"/>
</dbReference>
<dbReference type="InterPro" id="IPR001611">
    <property type="entry name" value="Leu-rich_rpt"/>
</dbReference>
<dbReference type="SMART" id="SM00220">
    <property type="entry name" value="S_TKc"/>
    <property type="match status" value="1"/>
</dbReference>
<dbReference type="FunFam" id="3.80.10.10:FF:000129">
    <property type="entry name" value="Leucine-rich repeat receptor-like kinase"/>
    <property type="match status" value="1"/>
</dbReference>
<gene>
    <name evidence="22" type="ORF">EUTSA_v10017766mg</name>
</gene>
<dbReference type="PROSITE" id="PS00108">
    <property type="entry name" value="PROTEIN_KINASE_ST"/>
    <property type="match status" value="1"/>
</dbReference>
<dbReference type="SUPFAM" id="SSF56112">
    <property type="entry name" value="Protein kinase-like (PK-like)"/>
    <property type="match status" value="1"/>
</dbReference>
<keyword evidence="11" id="KW-0418">Kinase</keyword>
<accession>V4LLG1</accession>
<keyword evidence="6" id="KW-0808">Transferase</keyword>
<dbReference type="Proteomes" id="UP000030689">
    <property type="component" value="Unassembled WGS sequence"/>
</dbReference>
<dbReference type="CDD" id="cd14066">
    <property type="entry name" value="STKc_IRAK"/>
    <property type="match status" value="1"/>
</dbReference>
<comment type="catalytic activity">
    <reaction evidence="17">
        <text>L-seryl-[protein] + ATP = O-phospho-L-seryl-[protein] + ADP + H(+)</text>
        <dbReference type="Rhea" id="RHEA:17989"/>
        <dbReference type="Rhea" id="RHEA-COMP:9863"/>
        <dbReference type="Rhea" id="RHEA-COMP:11604"/>
        <dbReference type="ChEBI" id="CHEBI:15378"/>
        <dbReference type="ChEBI" id="CHEBI:29999"/>
        <dbReference type="ChEBI" id="CHEBI:30616"/>
        <dbReference type="ChEBI" id="CHEBI:83421"/>
        <dbReference type="ChEBI" id="CHEBI:456216"/>
        <dbReference type="EC" id="2.7.11.1"/>
    </reaction>
</comment>
<evidence type="ECO:0000256" key="17">
    <source>
        <dbReference type="ARBA" id="ARBA00048679"/>
    </source>
</evidence>
<protein>
    <recommendedName>
        <fullName evidence="2">non-specific serine/threonine protein kinase</fullName>
        <ecNumber evidence="2">2.7.11.1</ecNumber>
    </recommendedName>
</protein>
<evidence type="ECO:0000256" key="18">
    <source>
        <dbReference type="PROSITE-ProRule" id="PRU10141"/>
    </source>
</evidence>
<evidence type="ECO:0000256" key="4">
    <source>
        <dbReference type="ARBA" id="ARBA00022553"/>
    </source>
</evidence>
<dbReference type="InterPro" id="IPR011009">
    <property type="entry name" value="Kinase-like_dom_sf"/>
</dbReference>
<organism evidence="22 23">
    <name type="scientific">Eutrema salsugineum</name>
    <name type="common">Saltwater cress</name>
    <name type="synonym">Sisymbrium salsugineum</name>
    <dbReference type="NCBI Taxonomy" id="72664"/>
    <lineage>
        <taxon>Eukaryota</taxon>
        <taxon>Viridiplantae</taxon>
        <taxon>Streptophyta</taxon>
        <taxon>Embryophyta</taxon>
        <taxon>Tracheophyta</taxon>
        <taxon>Spermatophyta</taxon>
        <taxon>Magnoliopsida</taxon>
        <taxon>eudicotyledons</taxon>
        <taxon>Gunneridae</taxon>
        <taxon>Pentapetalae</taxon>
        <taxon>rosids</taxon>
        <taxon>malvids</taxon>
        <taxon>Brassicales</taxon>
        <taxon>Brassicaceae</taxon>
        <taxon>Eutremeae</taxon>
        <taxon>Eutrema</taxon>
    </lineage>
</organism>
<evidence type="ECO:0000259" key="21">
    <source>
        <dbReference type="PROSITE" id="PS50011"/>
    </source>
</evidence>
<dbReference type="Gene3D" id="3.30.200.20">
    <property type="entry name" value="Phosphorylase Kinase, domain 1"/>
    <property type="match status" value="1"/>
</dbReference>
<keyword evidence="15" id="KW-0675">Receptor</keyword>
<dbReference type="PANTHER" id="PTHR45631:SF97">
    <property type="entry name" value="LEUCINE-RICH REPEAT PROTEIN KINASE FAMILY PROTEIN"/>
    <property type="match status" value="1"/>
</dbReference>
<dbReference type="EC" id="2.7.11.1" evidence="2"/>
<keyword evidence="10 18" id="KW-0547">Nucleotide-binding</keyword>
<dbReference type="GO" id="GO:0004674">
    <property type="term" value="F:protein serine/threonine kinase activity"/>
    <property type="evidence" value="ECO:0007669"/>
    <property type="project" value="UniProtKB-KW"/>
</dbReference>
<evidence type="ECO:0000256" key="10">
    <source>
        <dbReference type="ARBA" id="ARBA00022741"/>
    </source>
</evidence>
<dbReference type="GO" id="GO:0005524">
    <property type="term" value="F:ATP binding"/>
    <property type="evidence" value="ECO:0007669"/>
    <property type="project" value="UniProtKB-UniRule"/>
</dbReference>
<evidence type="ECO:0000256" key="5">
    <source>
        <dbReference type="ARBA" id="ARBA00022614"/>
    </source>
</evidence>
<dbReference type="Gene3D" id="3.80.10.10">
    <property type="entry name" value="Ribonuclease Inhibitor"/>
    <property type="match status" value="1"/>
</dbReference>
<keyword evidence="14 19" id="KW-0472">Membrane</keyword>
<keyword evidence="12 18" id="KW-0067">ATP-binding</keyword>
<keyword evidence="23" id="KW-1185">Reference proteome</keyword>
<dbReference type="OMA" id="YKATHQQ"/>
<dbReference type="eggNOG" id="ENOG502QQCZ">
    <property type="taxonomic scope" value="Eukaryota"/>
</dbReference>
<keyword evidence="3" id="KW-0723">Serine/threonine-protein kinase</keyword>
<evidence type="ECO:0000256" key="15">
    <source>
        <dbReference type="ARBA" id="ARBA00023170"/>
    </source>
</evidence>
<dbReference type="InterPro" id="IPR008271">
    <property type="entry name" value="Ser/Thr_kinase_AS"/>
</dbReference>
<dbReference type="Gramene" id="ESQ51395">
    <property type="protein sequence ID" value="ESQ51395"/>
    <property type="gene ID" value="EUTSA_v10017766mg"/>
</dbReference>